<dbReference type="EMBL" id="JARKIE010000111">
    <property type="protein sequence ID" value="KAJ7683122.1"/>
    <property type="molecule type" value="Genomic_DNA"/>
</dbReference>
<evidence type="ECO:0000313" key="2">
    <source>
        <dbReference type="Proteomes" id="UP001221757"/>
    </source>
</evidence>
<name>A0AAD7D7C6_MYCRO</name>
<comment type="caution">
    <text evidence="1">The sequence shown here is derived from an EMBL/GenBank/DDBJ whole genome shotgun (WGS) entry which is preliminary data.</text>
</comment>
<reference evidence="1" key="1">
    <citation type="submission" date="2023-03" db="EMBL/GenBank/DDBJ databases">
        <title>Massive genome expansion in bonnet fungi (Mycena s.s.) driven by repeated elements and novel gene families across ecological guilds.</title>
        <authorList>
            <consortium name="Lawrence Berkeley National Laboratory"/>
            <person name="Harder C.B."/>
            <person name="Miyauchi S."/>
            <person name="Viragh M."/>
            <person name="Kuo A."/>
            <person name="Thoen E."/>
            <person name="Andreopoulos B."/>
            <person name="Lu D."/>
            <person name="Skrede I."/>
            <person name="Drula E."/>
            <person name="Henrissat B."/>
            <person name="Morin E."/>
            <person name="Kohler A."/>
            <person name="Barry K."/>
            <person name="LaButti K."/>
            <person name="Morin E."/>
            <person name="Salamov A."/>
            <person name="Lipzen A."/>
            <person name="Mereny Z."/>
            <person name="Hegedus B."/>
            <person name="Baldrian P."/>
            <person name="Stursova M."/>
            <person name="Weitz H."/>
            <person name="Taylor A."/>
            <person name="Grigoriev I.V."/>
            <person name="Nagy L.G."/>
            <person name="Martin F."/>
            <person name="Kauserud H."/>
        </authorList>
    </citation>
    <scope>NUCLEOTIDE SEQUENCE</scope>
    <source>
        <strain evidence="1">CBHHK067</strain>
    </source>
</reference>
<accession>A0AAD7D7C6</accession>
<organism evidence="1 2">
    <name type="scientific">Mycena rosella</name>
    <name type="common">Pink bonnet</name>
    <name type="synonym">Agaricus rosellus</name>
    <dbReference type="NCBI Taxonomy" id="1033263"/>
    <lineage>
        <taxon>Eukaryota</taxon>
        <taxon>Fungi</taxon>
        <taxon>Dikarya</taxon>
        <taxon>Basidiomycota</taxon>
        <taxon>Agaricomycotina</taxon>
        <taxon>Agaricomycetes</taxon>
        <taxon>Agaricomycetidae</taxon>
        <taxon>Agaricales</taxon>
        <taxon>Marasmiineae</taxon>
        <taxon>Mycenaceae</taxon>
        <taxon>Mycena</taxon>
    </lineage>
</organism>
<proteinExistence type="predicted"/>
<gene>
    <name evidence="1" type="ORF">B0H17DRAFT_1333397</name>
</gene>
<sequence length="289" mass="32235">MLEMWSDLSISIPSHSRPWINYPIALLEEQISRAGQHALSVTLISDEHPGYITVKIFAAIPLPTGALLRMHHNIPRLREIHISFNSEEGYVGHDIFESVPVLHVVRITEPCPDLRLEWRTKGSPPPIPYRRRGEKVSFVCPPAWILANTPSPLTSALWASHRISSCANPGIIELSIIDGGNIESIIRSLSADAPDVLVPSLRTFNIDTQVGLDIWHVVFDMTVGRIGVTLERLCIRTSYVAPHELRPFWACLRGLEQMGLQVQFTDVSRPSSRDLTELWSACDTGASTV</sequence>
<evidence type="ECO:0000313" key="1">
    <source>
        <dbReference type="EMBL" id="KAJ7683122.1"/>
    </source>
</evidence>
<keyword evidence="2" id="KW-1185">Reference proteome</keyword>
<dbReference type="Proteomes" id="UP001221757">
    <property type="component" value="Unassembled WGS sequence"/>
</dbReference>
<protein>
    <submittedName>
        <fullName evidence="1">Uncharacterized protein</fullName>
    </submittedName>
</protein>
<dbReference type="AlphaFoldDB" id="A0AAD7D7C6"/>